<accession>A0ABM6X5I6</accession>
<organism evidence="1 2">
    <name type="scientific">Actinobacillus pleuropneumoniae</name>
    <name type="common">Haemophilus pleuropneumoniae</name>
    <dbReference type="NCBI Taxonomy" id="715"/>
    <lineage>
        <taxon>Bacteria</taxon>
        <taxon>Pseudomonadati</taxon>
        <taxon>Pseudomonadota</taxon>
        <taxon>Gammaproteobacteria</taxon>
        <taxon>Pasteurellales</taxon>
        <taxon>Pasteurellaceae</taxon>
        <taxon>Actinobacillus</taxon>
    </lineage>
</organism>
<protein>
    <submittedName>
        <fullName evidence="1">Uncharacterized protein</fullName>
    </submittedName>
</protein>
<proteinExistence type="predicted"/>
<sequence>MYYLTTSNFFKFLQSLDLDIPRHYHNEFFSNYKLKDFEFDLNHCTKSESHVLVIGDFLYKDTSSLIERMTIAKISVEQDKWINPLGLPRYHCDKNCISSKNSFENMRMPKFKPEYDKEANKANFRKFFKENHDNYARKDGARDPRIFCRKIIEQFGVTDTLEELESMYFNSQTARVTVSNSKIVEVTEEKINKELEKTELVTKDIIDKLLIEFRDMVKDIDINYVKKSFLFRDFPDNTNKLNEKLPEDLDKLSDEMKLKLKNIFDKKREIVRKILRYYFDFLFKNGLDISEKTLIYAGFQKCHICFKEHK</sequence>
<dbReference type="EMBL" id="CP030753">
    <property type="protein sequence ID" value="AXA22495.1"/>
    <property type="molecule type" value="Genomic_DNA"/>
</dbReference>
<evidence type="ECO:0000313" key="1">
    <source>
        <dbReference type="EMBL" id="AXA22495.1"/>
    </source>
</evidence>
<reference evidence="1 2" key="1">
    <citation type="journal article" date="2018" name="Int J Genomics">
        <title>Comparative Genomics of the First and Complete Genome of "Actinobacillus porcitonsillarum" Supports the Novel Species Hypothesis.</title>
        <authorList>
            <person name="Dona V."/>
            <person name="Perreten V."/>
        </authorList>
    </citation>
    <scope>NUCLEOTIDE SEQUENCE [LARGE SCALE GENOMIC DNA]</scope>
    <source>
        <strain evidence="1 2">S4074</strain>
    </source>
</reference>
<dbReference type="Proteomes" id="UP000251823">
    <property type="component" value="Chromosome"/>
</dbReference>
<keyword evidence="2" id="KW-1185">Reference proteome</keyword>
<dbReference type="GeneID" id="48600326"/>
<dbReference type="RefSeq" id="WP_005599866.1">
    <property type="nucleotide sequence ID" value="NZ_CBDBSU010000001.1"/>
</dbReference>
<name>A0ABM6X5I6_ACTPL</name>
<evidence type="ECO:0000313" key="2">
    <source>
        <dbReference type="Proteomes" id="UP000251823"/>
    </source>
</evidence>
<reference evidence="2" key="2">
    <citation type="submission" date="2018-06" db="EMBL/GenBank/DDBJ databases">
        <title>Complete genome sequence of Actinobacillus pleuropneumoniae serotype 1 strain S4074 obtained by Oxford Nanopore and Illumina sequencing technologies.</title>
        <authorList>
            <person name="Dona V."/>
            <person name="Perreten V."/>
        </authorList>
    </citation>
    <scope>NUCLEOTIDE SEQUENCE [LARGE SCALE GENOMIC DNA]</scope>
    <source>
        <strain evidence="2">S4074</strain>
    </source>
</reference>
<gene>
    <name evidence="1" type="ORF">DRF63_10990</name>
</gene>